<organism evidence="2 3">
    <name type="scientific">Planotetraspora thailandica</name>
    <dbReference type="NCBI Taxonomy" id="487172"/>
    <lineage>
        <taxon>Bacteria</taxon>
        <taxon>Bacillati</taxon>
        <taxon>Actinomycetota</taxon>
        <taxon>Actinomycetes</taxon>
        <taxon>Streptosporangiales</taxon>
        <taxon>Streptosporangiaceae</taxon>
        <taxon>Planotetraspora</taxon>
    </lineage>
</organism>
<name>A0A8J3V8A0_9ACTN</name>
<dbReference type="EMBL" id="BOOR01000049">
    <property type="protein sequence ID" value="GII57282.1"/>
    <property type="molecule type" value="Genomic_DNA"/>
</dbReference>
<evidence type="ECO:0000313" key="3">
    <source>
        <dbReference type="Proteomes" id="UP000605992"/>
    </source>
</evidence>
<feature type="domain" description="LysR substrate-binding" evidence="1">
    <location>
        <begin position="3"/>
        <end position="84"/>
    </location>
</feature>
<gene>
    <name evidence="2" type="ORF">Pth03_56710</name>
</gene>
<dbReference type="Gene3D" id="3.40.190.10">
    <property type="entry name" value="Periplasmic binding protein-like II"/>
    <property type="match status" value="2"/>
</dbReference>
<dbReference type="RefSeq" id="WP_239119425.1">
    <property type="nucleotide sequence ID" value="NZ_BOOR01000049.1"/>
</dbReference>
<accession>A0A8J3V8A0</accession>
<sequence length="95" mass="10510">MIVHELEPHDAVEALRDGSCDLAITFTYNLIAGDPPPGVSRQVLSVEPILIALPADHRAATGEVDLRVLREEQWIAGSRGTTDHEMRHRTSRYPA</sequence>
<dbReference type="InterPro" id="IPR005119">
    <property type="entry name" value="LysR_subst-bd"/>
</dbReference>
<proteinExistence type="predicted"/>
<evidence type="ECO:0000313" key="2">
    <source>
        <dbReference type="EMBL" id="GII57282.1"/>
    </source>
</evidence>
<dbReference type="Proteomes" id="UP000605992">
    <property type="component" value="Unassembled WGS sequence"/>
</dbReference>
<keyword evidence="3" id="KW-1185">Reference proteome</keyword>
<evidence type="ECO:0000259" key="1">
    <source>
        <dbReference type="Pfam" id="PF03466"/>
    </source>
</evidence>
<dbReference type="AlphaFoldDB" id="A0A8J3V8A0"/>
<dbReference type="SUPFAM" id="SSF53850">
    <property type="entry name" value="Periplasmic binding protein-like II"/>
    <property type="match status" value="1"/>
</dbReference>
<dbReference type="Pfam" id="PF03466">
    <property type="entry name" value="LysR_substrate"/>
    <property type="match status" value="1"/>
</dbReference>
<protein>
    <recommendedName>
        <fullName evidence="1">LysR substrate-binding domain-containing protein</fullName>
    </recommendedName>
</protein>
<reference evidence="2" key="1">
    <citation type="submission" date="2021-01" db="EMBL/GenBank/DDBJ databases">
        <title>Whole genome shotgun sequence of Planotetraspora thailandica NBRC 104271.</title>
        <authorList>
            <person name="Komaki H."/>
            <person name="Tamura T."/>
        </authorList>
    </citation>
    <scope>NUCLEOTIDE SEQUENCE</scope>
    <source>
        <strain evidence="2">NBRC 104271</strain>
    </source>
</reference>
<comment type="caution">
    <text evidence="2">The sequence shown here is derived from an EMBL/GenBank/DDBJ whole genome shotgun (WGS) entry which is preliminary data.</text>
</comment>